<dbReference type="EMBL" id="JACXVP010000009">
    <property type="protein sequence ID" value="KAG5587193.1"/>
    <property type="molecule type" value="Genomic_DNA"/>
</dbReference>
<accession>A0A9J5XFN9</accession>
<reference evidence="2 3" key="1">
    <citation type="submission" date="2020-09" db="EMBL/GenBank/DDBJ databases">
        <title>De no assembly of potato wild relative species, Solanum commersonii.</title>
        <authorList>
            <person name="Cho K."/>
        </authorList>
    </citation>
    <scope>NUCLEOTIDE SEQUENCE [LARGE SCALE GENOMIC DNA]</scope>
    <source>
        <strain evidence="2">LZ3.2</strain>
        <tissue evidence="2">Leaf</tissue>
    </source>
</reference>
<protein>
    <submittedName>
        <fullName evidence="2">Uncharacterized protein</fullName>
    </submittedName>
</protein>
<evidence type="ECO:0000313" key="2">
    <source>
        <dbReference type="EMBL" id="KAG5587193.1"/>
    </source>
</evidence>
<sequence length="208" mass="23738">MKRAMPWSDDEEDDSSSDDESSTLDTDNEDNSGSTNIKPKLNNASSSKHKEYCSSNMILQLVHVLKFLGTVRVAPISVFRNAESAKRKSKGVDFDALSRHGYRGGLSVLKVPPPKEPDQEQNWSWSSGKETREKEKEETYEERQKTRAALAEAEELVHTRTQKERKNFSFSQKEKRKRDLGQASRGKSYVEEEKRLLRDNGVYSGFDS</sequence>
<gene>
    <name evidence="2" type="ORF">H5410_047627</name>
</gene>
<evidence type="ECO:0000256" key="1">
    <source>
        <dbReference type="SAM" id="MobiDB-lite"/>
    </source>
</evidence>
<feature type="compositionally biased region" description="Acidic residues" evidence="1">
    <location>
        <begin position="8"/>
        <end position="30"/>
    </location>
</feature>
<dbReference type="AlphaFoldDB" id="A0A9J5XFN9"/>
<feature type="compositionally biased region" description="Basic and acidic residues" evidence="1">
    <location>
        <begin position="155"/>
        <end position="167"/>
    </location>
</feature>
<dbReference type="Proteomes" id="UP000824120">
    <property type="component" value="Chromosome 9"/>
</dbReference>
<feature type="compositionally biased region" description="Polar residues" evidence="1">
    <location>
        <begin position="31"/>
        <end position="46"/>
    </location>
</feature>
<comment type="caution">
    <text evidence="2">The sequence shown here is derived from an EMBL/GenBank/DDBJ whole genome shotgun (WGS) entry which is preliminary data.</text>
</comment>
<organism evidence="2 3">
    <name type="scientific">Solanum commersonii</name>
    <name type="common">Commerson's wild potato</name>
    <name type="synonym">Commerson's nightshade</name>
    <dbReference type="NCBI Taxonomy" id="4109"/>
    <lineage>
        <taxon>Eukaryota</taxon>
        <taxon>Viridiplantae</taxon>
        <taxon>Streptophyta</taxon>
        <taxon>Embryophyta</taxon>
        <taxon>Tracheophyta</taxon>
        <taxon>Spermatophyta</taxon>
        <taxon>Magnoliopsida</taxon>
        <taxon>eudicotyledons</taxon>
        <taxon>Gunneridae</taxon>
        <taxon>Pentapetalae</taxon>
        <taxon>asterids</taxon>
        <taxon>lamiids</taxon>
        <taxon>Solanales</taxon>
        <taxon>Solanaceae</taxon>
        <taxon>Solanoideae</taxon>
        <taxon>Solaneae</taxon>
        <taxon>Solanum</taxon>
    </lineage>
</organism>
<evidence type="ECO:0000313" key="3">
    <source>
        <dbReference type="Proteomes" id="UP000824120"/>
    </source>
</evidence>
<keyword evidence="3" id="KW-1185">Reference proteome</keyword>
<feature type="region of interest" description="Disordered" evidence="1">
    <location>
        <begin position="1"/>
        <end position="47"/>
    </location>
</feature>
<proteinExistence type="predicted"/>
<dbReference type="OrthoDB" id="1906229at2759"/>
<dbReference type="PANTHER" id="PTHR31833:SF2">
    <property type="entry name" value="UPF0690 PROTEIN C1ORF52"/>
    <property type="match status" value="1"/>
</dbReference>
<feature type="region of interest" description="Disordered" evidence="1">
    <location>
        <begin position="105"/>
        <end position="193"/>
    </location>
</feature>
<dbReference type="PANTHER" id="PTHR31833">
    <property type="entry name" value="UPF0690 PROTEIN C1ORF52"/>
    <property type="match status" value="1"/>
</dbReference>
<name>A0A9J5XFN9_SOLCO</name>
<feature type="compositionally biased region" description="Basic and acidic residues" evidence="1">
    <location>
        <begin position="129"/>
        <end position="145"/>
    </location>
</feature>